<proteinExistence type="predicted"/>
<sequence length="168" mass="19405">MASQLPQDFLDTFHDFAIDENQDPIDAFFRLADQRKWKVNGKTAYFGVPYQREEEDGSSVTNLATWQGLCEDASIYPVPISITKCKKALSSRTLLINLRDMVNYRRARELYDQREAAGQLSAHERRPHPPQLFNNTKELRKYTRKKGKTLSPKAAKENGLSILLRKLF</sequence>
<organism evidence="1 2">
    <name type="scientific">Viridothelium virens</name>
    <name type="common">Speckled blister lichen</name>
    <name type="synonym">Trypethelium virens</name>
    <dbReference type="NCBI Taxonomy" id="1048519"/>
    <lineage>
        <taxon>Eukaryota</taxon>
        <taxon>Fungi</taxon>
        <taxon>Dikarya</taxon>
        <taxon>Ascomycota</taxon>
        <taxon>Pezizomycotina</taxon>
        <taxon>Dothideomycetes</taxon>
        <taxon>Dothideomycetes incertae sedis</taxon>
        <taxon>Trypetheliales</taxon>
        <taxon>Trypetheliaceae</taxon>
        <taxon>Viridothelium</taxon>
    </lineage>
</organism>
<evidence type="ECO:0000313" key="1">
    <source>
        <dbReference type="EMBL" id="KAF2235279.1"/>
    </source>
</evidence>
<dbReference type="Proteomes" id="UP000800092">
    <property type="component" value="Unassembled WGS sequence"/>
</dbReference>
<dbReference type="OrthoDB" id="6105938at2759"/>
<accession>A0A6A6HBQ0</accession>
<dbReference type="PANTHER" id="PTHR38846">
    <property type="entry name" value="C3H1-TYPE DOMAIN-CONTAINING PROTEIN"/>
    <property type="match status" value="1"/>
</dbReference>
<protein>
    <submittedName>
        <fullName evidence="1">Uncharacterized protein</fullName>
    </submittedName>
</protein>
<keyword evidence="2" id="KW-1185">Reference proteome</keyword>
<dbReference type="EMBL" id="ML991792">
    <property type="protein sequence ID" value="KAF2235279.1"/>
    <property type="molecule type" value="Genomic_DNA"/>
</dbReference>
<dbReference type="PANTHER" id="PTHR38846:SF1">
    <property type="entry name" value="C3H1-TYPE DOMAIN-CONTAINING PROTEIN"/>
    <property type="match status" value="1"/>
</dbReference>
<gene>
    <name evidence="1" type="ORF">EV356DRAFT_532003</name>
</gene>
<reference evidence="1" key="1">
    <citation type="journal article" date="2020" name="Stud. Mycol.">
        <title>101 Dothideomycetes genomes: a test case for predicting lifestyles and emergence of pathogens.</title>
        <authorList>
            <person name="Haridas S."/>
            <person name="Albert R."/>
            <person name="Binder M."/>
            <person name="Bloem J."/>
            <person name="Labutti K."/>
            <person name="Salamov A."/>
            <person name="Andreopoulos B."/>
            <person name="Baker S."/>
            <person name="Barry K."/>
            <person name="Bills G."/>
            <person name="Bluhm B."/>
            <person name="Cannon C."/>
            <person name="Castanera R."/>
            <person name="Culley D."/>
            <person name="Daum C."/>
            <person name="Ezra D."/>
            <person name="Gonzalez J."/>
            <person name="Henrissat B."/>
            <person name="Kuo A."/>
            <person name="Liang C."/>
            <person name="Lipzen A."/>
            <person name="Lutzoni F."/>
            <person name="Magnuson J."/>
            <person name="Mondo S."/>
            <person name="Nolan M."/>
            <person name="Ohm R."/>
            <person name="Pangilinan J."/>
            <person name="Park H.-J."/>
            <person name="Ramirez L."/>
            <person name="Alfaro M."/>
            <person name="Sun H."/>
            <person name="Tritt A."/>
            <person name="Yoshinaga Y."/>
            <person name="Zwiers L.-H."/>
            <person name="Turgeon B."/>
            <person name="Goodwin S."/>
            <person name="Spatafora J."/>
            <person name="Crous P."/>
            <person name="Grigoriev I."/>
        </authorList>
    </citation>
    <scope>NUCLEOTIDE SEQUENCE</scope>
    <source>
        <strain evidence="1">Tuck. ex Michener</strain>
    </source>
</reference>
<name>A0A6A6HBQ0_VIRVR</name>
<dbReference type="AlphaFoldDB" id="A0A6A6HBQ0"/>
<evidence type="ECO:0000313" key="2">
    <source>
        <dbReference type="Proteomes" id="UP000800092"/>
    </source>
</evidence>